<comment type="caution">
    <text evidence="3">The sequence shown here is derived from an EMBL/GenBank/DDBJ whole genome shotgun (WGS) entry which is preliminary data.</text>
</comment>
<feature type="region of interest" description="Disordered" evidence="1">
    <location>
        <begin position="700"/>
        <end position="763"/>
    </location>
</feature>
<protein>
    <recommendedName>
        <fullName evidence="2">DUF6699 domain-containing protein</fullName>
    </recommendedName>
</protein>
<feature type="compositionally biased region" description="Polar residues" evidence="1">
    <location>
        <begin position="399"/>
        <end position="416"/>
    </location>
</feature>
<sequence length="763" mass="85339">MLPTTHPRQLRIGFESDAGGREIVLEDHLHHHDWKVVLRASWSISAPTVGKTVDKLYQKVGHYVENIVDRCLDRKGTVGPDFVSANIKAYFGSGTGEERYRALCEMRGSFPDALELDCMKLMKYTRRTAALETQHLAFMTIVDLGTLFPGLREIFLRSKCMKDAQSMGVWQALAATYLSDTTIAHILEKRNAEEWGDWEKQSAGTCTLHHLLNQYNVRASESTKALCVRYVGSVLGFPSFWAKRKGLNERTPGQIATRLCSMLMHVLEDLDIREVEPQSFSLNLDWSFDTDGADRFAKVFLTGISDWFSENDDENRAQPWFNKLEKVVSFLRGPRSAKLLPISSTLARSAAFQHCLPASWKIVDFDEASSSLNLDAKGNTAANTNPLHREGANRHIQAGRSSVGENEIEIQSSGSESAEHQTLDAQPSTLSSVSSSDSKSAATFESQSQTVFSHRNSLEQNTETGGDLESGAGAFEVLSPQDNDAHMTVPETQPQGTENYLGIRAVHAQVELNPLIAPLVDNPPAGTNPPYLKWNMLFPSNHCHRSDESPHISWSNGRHEPATFPRVTVLQLVSESFPWVIKIAARQRDIGVTCGEVIDYICRDMYQLTRQAEYEALSSGRKRIVSEAYRHNRSRAAGVPGAQLRPGMLRLDWIGGDAMFGGVKVNEGLVRRVCGDLLPCTFQLVCLRRYPMTAEELRNQEHLQRTLSEREARRGARRSTVVSVTDEDVTITRRKTLPRTRKTEEDDGADVDRYPTSSYNLLP</sequence>
<feature type="compositionally biased region" description="Polar residues" evidence="1">
    <location>
        <begin position="441"/>
        <end position="464"/>
    </location>
</feature>
<evidence type="ECO:0000259" key="2">
    <source>
        <dbReference type="Pfam" id="PF20415"/>
    </source>
</evidence>
<accession>A0AAD7ERT7</accession>
<proteinExistence type="predicted"/>
<dbReference type="Proteomes" id="UP001218218">
    <property type="component" value="Unassembled WGS sequence"/>
</dbReference>
<feature type="compositionally biased region" description="Low complexity" evidence="1">
    <location>
        <begin position="428"/>
        <end position="440"/>
    </location>
</feature>
<dbReference type="Pfam" id="PF20415">
    <property type="entry name" value="DUF6699"/>
    <property type="match status" value="1"/>
</dbReference>
<evidence type="ECO:0000313" key="3">
    <source>
        <dbReference type="EMBL" id="KAJ7348878.1"/>
    </source>
</evidence>
<dbReference type="AlphaFoldDB" id="A0AAD7ERT7"/>
<dbReference type="InterPro" id="IPR046522">
    <property type="entry name" value="DUF6699"/>
</dbReference>
<gene>
    <name evidence="3" type="ORF">DFH08DRAFT_959081</name>
</gene>
<dbReference type="EMBL" id="JARIHO010000016">
    <property type="protein sequence ID" value="KAJ7348878.1"/>
    <property type="molecule type" value="Genomic_DNA"/>
</dbReference>
<name>A0AAD7ERT7_9AGAR</name>
<keyword evidence="4" id="KW-1185">Reference proteome</keyword>
<reference evidence="3" key="1">
    <citation type="submission" date="2023-03" db="EMBL/GenBank/DDBJ databases">
        <title>Massive genome expansion in bonnet fungi (Mycena s.s.) driven by repeated elements and novel gene families across ecological guilds.</title>
        <authorList>
            <consortium name="Lawrence Berkeley National Laboratory"/>
            <person name="Harder C.B."/>
            <person name="Miyauchi S."/>
            <person name="Viragh M."/>
            <person name="Kuo A."/>
            <person name="Thoen E."/>
            <person name="Andreopoulos B."/>
            <person name="Lu D."/>
            <person name="Skrede I."/>
            <person name="Drula E."/>
            <person name="Henrissat B."/>
            <person name="Morin E."/>
            <person name="Kohler A."/>
            <person name="Barry K."/>
            <person name="LaButti K."/>
            <person name="Morin E."/>
            <person name="Salamov A."/>
            <person name="Lipzen A."/>
            <person name="Mereny Z."/>
            <person name="Hegedus B."/>
            <person name="Baldrian P."/>
            <person name="Stursova M."/>
            <person name="Weitz H."/>
            <person name="Taylor A."/>
            <person name="Grigoriev I.V."/>
            <person name="Nagy L.G."/>
            <person name="Martin F."/>
            <person name="Kauserud H."/>
        </authorList>
    </citation>
    <scope>NUCLEOTIDE SEQUENCE</scope>
    <source>
        <strain evidence="3">CBHHK002</strain>
    </source>
</reference>
<organism evidence="3 4">
    <name type="scientific">Mycena albidolilacea</name>
    <dbReference type="NCBI Taxonomy" id="1033008"/>
    <lineage>
        <taxon>Eukaryota</taxon>
        <taxon>Fungi</taxon>
        <taxon>Dikarya</taxon>
        <taxon>Basidiomycota</taxon>
        <taxon>Agaricomycotina</taxon>
        <taxon>Agaricomycetes</taxon>
        <taxon>Agaricomycetidae</taxon>
        <taxon>Agaricales</taxon>
        <taxon>Marasmiineae</taxon>
        <taxon>Mycenaceae</taxon>
        <taxon>Mycena</taxon>
    </lineage>
</organism>
<feature type="compositionally biased region" description="Basic and acidic residues" evidence="1">
    <location>
        <begin position="700"/>
        <end position="714"/>
    </location>
</feature>
<evidence type="ECO:0000313" key="4">
    <source>
        <dbReference type="Proteomes" id="UP001218218"/>
    </source>
</evidence>
<evidence type="ECO:0000256" key="1">
    <source>
        <dbReference type="SAM" id="MobiDB-lite"/>
    </source>
</evidence>
<feature type="domain" description="DUF6699" evidence="2">
    <location>
        <begin position="532"/>
        <end position="664"/>
    </location>
</feature>
<feature type="region of interest" description="Disordered" evidence="1">
    <location>
        <begin position="398"/>
        <end position="472"/>
    </location>
</feature>